<gene>
    <name evidence="2" type="ORF">TIFTF001_003536</name>
</gene>
<dbReference type="PANTHER" id="PTHR36072:SF2">
    <property type="entry name" value="OS01G0531000 PROTEIN"/>
    <property type="match status" value="1"/>
</dbReference>
<proteinExistence type="predicted"/>
<sequence length="291" mass="32018">MGKRGGARKAQTSATNNNVTLREETTGKVQTKRGSSNAKHMLKVEHLERLAVWAGGEASMPSLGAFFGHKLASVGESLGVPRNTSLFLCHRCETVLQPGFNCTVRIEKNKAKPRRRSKKPCTPTRNNVVYTCHFCSHRNLRRGTPKGHMKEICPSKIKTTAKSKLAKPNSQKPISSENVSRENVEVNKTDESALPPILATSGTIPNTDAPATPIARTGLTLLEGKKRKRNKSIAKKLAEPEKSSVPTDAEITIGMSRKRRKKSWTSLKELAESSEKGKTRNLTDLPIPFFL</sequence>
<evidence type="ECO:0000256" key="1">
    <source>
        <dbReference type="SAM" id="MobiDB-lite"/>
    </source>
</evidence>
<feature type="compositionally biased region" description="Polar residues" evidence="1">
    <location>
        <begin position="10"/>
        <end position="20"/>
    </location>
</feature>
<dbReference type="EMBL" id="BTGU01000003">
    <property type="protein sequence ID" value="GMN32114.1"/>
    <property type="molecule type" value="Genomic_DNA"/>
</dbReference>
<accession>A0AA87Z8C5</accession>
<dbReference type="GO" id="GO:0006396">
    <property type="term" value="P:RNA processing"/>
    <property type="evidence" value="ECO:0007669"/>
    <property type="project" value="InterPro"/>
</dbReference>
<feature type="compositionally biased region" description="Basic and acidic residues" evidence="1">
    <location>
        <begin position="179"/>
        <end position="189"/>
    </location>
</feature>
<dbReference type="AlphaFoldDB" id="A0AA87Z8C5"/>
<dbReference type="Proteomes" id="UP001187192">
    <property type="component" value="Unassembled WGS sequence"/>
</dbReference>
<reference evidence="2" key="1">
    <citation type="submission" date="2023-07" db="EMBL/GenBank/DDBJ databases">
        <title>draft genome sequence of fig (Ficus carica).</title>
        <authorList>
            <person name="Takahashi T."/>
            <person name="Nishimura K."/>
        </authorList>
    </citation>
    <scope>NUCLEOTIDE SEQUENCE</scope>
</reference>
<evidence type="ECO:0000313" key="3">
    <source>
        <dbReference type="Proteomes" id="UP001187192"/>
    </source>
</evidence>
<feature type="compositionally biased region" description="Polar residues" evidence="1">
    <location>
        <begin position="166"/>
        <end position="178"/>
    </location>
</feature>
<protein>
    <submittedName>
        <fullName evidence="2">Uncharacterized protein</fullName>
    </submittedName>
</protein>
<keyword evidence="3" id="KW-1185">Reference proteome</keyword>
<comment type="caution">
    <text evidence="2">The sequence shown here is derived from an EMBL/GenBank/DDBJ whole genome shotgun (WGS) entry which is preliminary data.</text>
</comment>
<dbReference type="Pfam" id="PF04032">
    <property type="entry name" value="Rpr2"/>
    <property type="match status" value="1"/>
</dbReference>
<feature type="region of interest" description="Disordered" evidence="1">
    <location>
        <begin position="160"/>
        <end position="189"/>
    </location>
</feature>
<dbReference type="PANTHER" id="PTHR36072">
    <property type="entry name" value="OS01G0541600 PROTEIN"/>
    <property type="match status" value="1"/>
</dbReference>
<dbReference type="InterPro" id="IPR007175">
    <property type="entry name" value="Rpr2/Snm1/Rpp21"/>
</dbReference>
<feature type="region of interest" description="Disordered" evidence="1">
    <location>
        <begin position="1"/>
        <end position="37"/>
    </location>
</feature>
<name>A0AA87Z8C5_FICCA</name>
<dbReference type="Gene3D" id="6.20.50.20">
    <property type="match status" value="1"/>
</dbReference>
<feature type="region of interest" description="Disordered" evidence="1">
    <location>
        <begin position="226"/>
        <end position="291"/>
    </location>
</feature>
<evidence type="ECO:0000313" key="2">
    <source>
        <dbReference type="EMBL" id="GMN32114.1"/>
    </source>
</evidence>
<feature type="compositionally biased region" description="Polar residues" evidence="1">
    <location>
        <begin position="27"/>
        <end position="37"/>
    </location>
</feature>
<feature type="compositionally biased region" description="Basic and acidic residues" evidence="1">
    <location>
        <begin position="269"/>
        <end position="278"/>
    </location>
</feature>
<organism evidence="2 3">
    <name type="scientific">Ficus carica</name>
    <name type="common">Common fig</name>
    <dbReference type="NCBI Taxonomy" id="3494"/>
    <lineage>
        <taxon>Eukaryota</taxon>
        <taxon>Viridiplantae</taxon>
        <taxon>Streptophyta</taxon>
        <taxon>Embryophyta</taxon>
        <taxon>Tracheophyta</taxon>
        <taxon>Spermatophyta</taxon>
        <taxon>Magnoliopsida</taxon>
        <taxon>eudicotyledons</taxon>
        <taxon>Gunneridae</taxon>
        <taxon>Pentapetalae</taxon>
        <taxon>rosids</taxon>
        <taxon>fabids</taxon>
        <taxon>Rosales</taxon>
        <taxon>Moraceae</taxon>
        <taxon>Ficeae</taxon>
        <taxon>Ficus</taxon>
    </lineage>
</organism>
<dbReference type="Gramene" id="FCD_00005020-RA">
    <property type="protein sequence ID" value="FCD_00005020-RA:cds"/>
    <property type="gene ID" value="FCD_00005020"/>
</dbReference>